<dbReference type="PIRSF" id="PIRSF029208">
    <property type="entry name" value="Phage_tail_GPU"/>
    <property type="match status" value="1"/>
</dbReference>
<dbReference type="InterPro" id="IPR009734">
    <property type="entry name" value="Myoviridae_GpU"/>
</dbReference>
<protein>
    <submittedName>
        <fullName evidence="1">Phage tail protein</fullName>
    </submittedName>
</protein>
<dbReference type="Pfam" id="PF06995">
    <property type="entry name" value="Phage_P2_GpU"/>
    <property type="match status" value="1"/>
</dbReference>
<accession>A0A2I5HFG9</accession>
<dbReference type="Proteomes" id="UP000230639">
    <property type="component" value="Chromosome"/>
</dbReference>
<evidence type="ECO:0000313" key="1">
    <source>
        <dbReference type="EMBL" id="ATW54210.1"/>
    </source>
</evidence>
<evidence type="ECO:0000313" key="2">
    <source>
        <dbReference type="Proteomes" id="UP000230639"/>
    </source>
</evidence>
<gene>
    <name evidence="1" type="ORF">CNQ75_06525</name>
</gene>
<name>A0A2I5HFG9_SALDZ</name>
<reference evidence="1 2" key="1">
    <citation type="submission" date="2017-09" db="EMBL/GenBank/DDBJ databases">
        <title>Complete genome of Salmonella enterica subsp. diarizonae isolated from stool of a patient with bacterial enteropathy.</title>
        <authorList>
            <person name="Zhou J."/>
            <person name="Chen Q."/>
            <person name="Guo L."/>
            <person name="Fan J."/>
        </authorList>
    </citation>
    <scope>NUCLEOTIDE SEQUENCE [LARGE SCALE GENOMIC DNA]</scope>
    <source>
        <strain evidence="1 2">HZS154</strain>
    </source>
</reference>
<proteinExistence type="predicted"/>
<organism evidence="1 2">
    <name type="scientific">Salmonella diarizonae</name>
    <dbReference type="NCBI Taxonomy" id="59204"/>
    <lineage>
        <taxon>Bacteria</taxon>
        <taxon>Pseudomonadati</taxon>
        <taxon>Pseudomonadota</taxon>
        <taxon>Gammaproteobacteria</taxon>
        <taxon>Enterobacterales</taxon>
        <taxon>Enterobacteriaceae</taxon>
        <taxon>Salmonella</taxon>
    </lineage>
</organism>
<sequence length="174" mass="18988">MMATLGLFVFVLQTAPYQQMQQEVSWRHVTNSRVGQRPATQFLGVDEETITLSGELYPELTGGTLSLMTLQWMADTGKAWPLIEGTGFIYGMFVITSLSRTRTFFSPNGHASKIEFTLTLKRVDSNLKELFGDLGAQLEQIRDGITDTAGKALDAAKTTAIDAVTKGAEFISGG</sequence>
<dbReference type="AlphaFoldDB" id="A0A2I5HFG9"/>
<dbReference type="RefSeq" id="WP_100212325.1">
    <property type="nucleotide sequence ID" value="NZ_CP023345.1"/>
</dbReference>
<dbReference type="InterPro" id="IPR016912">
    <property type="entry name" value="Phage_P2_GpU"/>
</dbReference>
<dbReference type="EMBL" id="CP023345">
    <property type="protein sequence ID" value="ATW54210.1"/>
    <property type="molecule type" value="Genomic_DNA"/>
</dbReference>